<accession>A0A481Z2I1</accession>
<dbReference type="EMBL" id="MK500445">
    <property type="protein sequence ID" value="QBK89893.1"/>
    <property type="molecule type" value="Genomic_DNA"/>
</dbReference>
<gene>
    <name evidence="1" type="ORF">LCPAC101_01760</name>
</gene>
<organism evidence="1">
    <name type="scientific">Pithovirus LCPAC101</name>
    <dbReference type="NCBI Taxonomy" id="2506586"/>
    <lineage>
        <taxon>Viruses</taxon>
        <taxon>Pithoviruses</taxon>
    </lineage>
</organism>
<protein>
    <recommendedName>
        <fullName evidence="2">Thioredoxin</fullName>
    </recommendedName>
</protein>
<name>A0A481Z2I1_9VIRU</name>
<reference evidence="1" key="1">
    <citation type="journal article" date="2019" name="MBio">
        <title>Virus Genomes from Deep Sea Sediments Expand the Ocean Megavirome and Support Independent Origins of Viral Gigantism.</title>
        <authorList>
            <person name="Backstrom D."/>
            <person name="Yutin N."/>
            <person name="Jorgensen S.L."/>
            <person name="Dharamshi J."/>
            <person name="Homa F."/>
            <person name="Zaremba-Niedwiedzka K."/>
            <person name="Spang A."/>
            <person name="Wolf Y.I."/>
            <person name="Koonin E.V."/>
            <person name="Ettema T.J."/>
        </authorList>
    </citation>
    <scope>NUCLEOTIDE SEQUENCE</scope>
</reference>
<proteinExistence type="predicted"/>
<evidence type="ECO:0000313" key="1">
    <source>
        <dbReference type="EMBL" id="QBK89893.1"/>
    </source>
</evidence>
<evidence type="ECO:0008006" key="2">
    <source>
        <dbReference type="Google" id="ProtNLM"/>
    </source>
</evidence>
<sequence>MEYELMFILVHGGDHHEPSNEIRNYIQSKNVTGLIELSSESIEVYNYLKQINIQYLPTIIIKRGEEIQEKDATKKNVQDIIDQLKEIFNH</sequence>